<sequence>MYTITSRRKLGYFDIRSAIQKAVRRCEVEDVLYCVAEMDLTGLGNAVFVNLIMFCYEDVGPAEPYLIVEVYNQYIKWKKILKKQQIKPSESASLNQAKECLIEAGQMVARAHKSRVVDYAMHNFQKSVYPNLTIDVALNQFHEALKLKDLEMSLDRLDTLTRLIVDLDGRKVKPFKKIWEVIRKQPTTSVVSSILEVMEKCFSITLKKCLRFPLINAIFLVIQDDYQIRGIPKLTPISLTELVESYYDSDLICDVMKDYVYDKHTAKGKRMGRGTQHFILEGSKVVNLGYPEMYKDKFIELRKHKT</sequence>
<dbReference type="EMBL" id="MK500513">
    <property type="protein sequence ID" value="QBK91171.1"/>
    <property type="molecule type" value="Genomic_DNA"/>
</dbReference>
<dbReference type="InterPro" id="IPR008921">
    <property type="entry name" value="DNA_pol3_clamp-load_cplx_C"/>
</dbReference>
<dbReference type="SUPFAM" id="SSF48019">
    <property type="entry name" value="post-AAA+ oligomerization domain-like"/>
    <property type="match status" value="1"/>
</dbReference>
<proteinExistence type="predicted"/>
<evidence type="ECO:0000313" key="1">
    <source>
        <dbReference type="EMBL" id="QBK91171.1"/>
    </source>
</evidence>
<accession>A0A481Z919</accession>
<dbReference type="GO" id="GO:0006260">
    <property type="term" value="P:DNA replication"/>
    <property type="evidence" value="ECO:0007669"/>
    <property type="project" value="InterPro"/>
</dbReference>
<protein>
    <submittedName>
        <fullName evidence="1">Uncharacterized protein</fullName>
    </submittedName>
</protein>
<reference evidence="1" key="1">
    <citation type="journal article" date="2019" name="MBio">
        <title>Virus Genomes from Deep Sea Sediments Expand the Ocean Megavirome and Support Independent Origins of Viral Gigantism.</title>
        <authorList>
            <person name="Backstrom D."/>
            <person name="Yutin N."/>
            <person name="Jorgensen S.L."/>
            <person name="Dharamshi J."/>
            <person name="Homa F."/>
            <person name="Zaremba-Niedwiedzka K."/>
            <person name="Spang A."/>
            <person name="Wolf Y.I."/>
            <person name="Koonin E.V."/>
            <person name="Ettema T.J."/>
        </authorList>
    </citation>
    <scope>NUCLEOTIDE SEQUENCE</scope>
</reference>
<gene>
    <name evidence="1" type="ORF">LCPAC202_01450</name>
</gene>
<dbReference type="Gene3D" id="1.20.272.10">
    <property type="match status" value="1"/>
</dbReference>
<organism evidence="1">
    <name type="scientific">Pithovirus LCPAC202</name>
    <dbReference type="NCBI Taxonomy" id="2506592"/>
    <lineage>
        <taxon>Viruses</taxon>
        <taxon>Pithoviruses</taxon>
    </lineage>
</organism>
<name>A0A481Z919_9VIRU</name>
<dbReference type="GO" id="GO:0003677">
    <property type="term" value="F:DNA binding"/>
    <property type="evidence" value="ECO:0007669"/>
    <property type="project" value="InterPro"/>
</dbReference>